<keyword evidence="3" id="KW-1185">Reference proteome</keyword>
<evidence type="ECO:0000313" key="2">
    <source>
        <dbReference type="EMBL" id="KAJ1159495.1"/>
    </source>
</evidence>
<feature type="region of interest" description="Disordered" evidence="1">
    <location>
        <begin position="1"/>
        <end position="36"/>
    </location>
</feature>
<sequence>MHATKPLQPRRPKRSPAGRKNKKNKDQDKRFLDTKLSPAKSFKTACWEMFQEEPVQLSSGPANTHGVELMDDNSAENMKQGRGISDERGASTKDATSGNDCITPACIKEEEGINLVTITEEEGYPVIIKEEEETDSDSFKEVELNCVVDSRDSERSDLVGHTGERIRKSEDGISLKCAAITPCKASQGTKKVKEKRSPENGGNSQYQQMSESTSE</sequence>
<feature type="non-terminal residue" evidence="2">
    <location>
        <position position="215"/>
    </location>
</feature>
<protein>
    <submittedName>
        <fullName evidence="2">Uncharacterized protein</fullName>
    </submittedName>
</protein>
<dbReference type="EMBL" id="JANPWB010000008">
    <property type="protein sequence ID" value="KAJ1159495.1"/>
    <property type="molecule type" value="Genomic_DNA"/>
</dbReference>
<evidence type="ECO:0000256" key="1">
    <source>
        <dbReference type="SAM" id="MobiDB-lite"/>
    </source>
</evidence>
<dbReference type="Proteomes" id="UP001066276">
    <property type="component" value="Chromosome 4_2"/>
</dbReference>
<evidence type="ECO:0000313" key="3">
    <source>
        <dbReference type="Proteomes" id="UP001066276"/>
    </source>
</evidence>
<reference evidence="2" key="1">
    <citation type="journal article" date="2022" name="bioRxiv">
        <title>Sequencing and chromosome-scale assembly of the giantPleurodeles waltlgenome.</title>
        <authorList>
            <person name="Brown T."/>
            <person name="Elewa A."/>
            <person name="Iarovenko S."/>
            <person name="Subramanian E."/>
            <person name="Araus A.J."/>
            <person name="Petzold A."/>
            <person name="Susuki M."/>
            <person name="Suzuki K.-i.T."/>
            <person name="Hayashi T."/>
            <person name="Toyoda A."/>
            <person name="Oliveira C."/>
            <person name="Osipova E."/>
            <person name="Leigh N.D."/>
            <person name="Simon A."/>
            <person name="Yun M.H."/>
        </authorList>
    </citation>
    <scope>NUCLEOTIDE SEQUENCE</scope>
    <source>
        <strain evidence="2">20211129_DDA</strain>
        <tissue evidence="2">Liver</tissue>
    </source>
</reference>
<comment type="caution">
    <text evidence="2">The sequence shown here is derived from an EMBL/GenBank/DDBJ whole genome shotgun (WGS) entry which is preliminary data.</text>
</comment>
<accession>A0AAV7S5Q1</accession>
<organism evidence="2 3">
    <name type="scientific">Pleurodeles waltl</name>
    <name type="common">Iberian ribbed newt</name>
    <dbReference type="NCBI Taxonomy" id="8319"/>
    <lineage>
        <taxon>Eukaryota</taxon>
        <taxon>Metazoa</taxon>
        <taxon>Chordata</taxon>
        <taxon>Craniata</taxon>
        <taxon>Vertebrata</taxon>
        <taxon>Euteleostomi</taxon>
        <taxon>Amphibia</taxon>
        <taxon>Batrachia</taxon>
        <taxon>Caudata</taxon>
        <taxon>Salamandroidea</taxon>
        <taxon>Salamandridae</taxon>
        <taxon>Pleurodelinae</taxon>
        <taxon>Pleurodeles</taxon>
    </lineage>
</organism>
<name>A0AAV7S5Q1_PLEWA</name>
<feature type="region of interest" description="Disordered" evidence="1">
    <location>
        <begin position="77"/>
        <end position="102"/>
    </location>
</feature>
<feature type="region of interest" description="Disordered" evidence="1">
    <location>
        <begin position="185"/>
        <end position="215"/>
    </location>
</feature>
<proteinExistence type="predicted"/>
<feature type="compositionally biased region" description="Basic and acidic residues" evidence="1">
    <location>
        <begin position="24"/>
        <end position="33"/>
    </location>
</feature>
<dbReference type="AlphaFoldDB" id="A0AAV7S5Q1"/>
<feature type="compositionally biased region" description="Polar residues" evidence="1">
    <location>
        <begin position="200"/>
        <end position="215"/>
    </location>
</feature>
<feature type="compositionally biased region" description="Basic residues" evidence="1">
    <location>
        <begin position="8"/>
        <end position="23"/>
    </location>
</feature>
<gene>
    <name evidence="2" type="ORF">NDU88_000002</name>
</gene>